<dbReference type="SUPFAM" id="SSF53448">
    <property type="entry name" value="Nucleotide-diphospho-sugar transferases"/>
    <property type="match status" value="1"/>
</dbReference>
<dbReference type="Gene3D" id="3.90.550.10">
    <property type="entry name" value="Spore Coat Polysaccharide Biosynthesis Protein SpsA, Chain A"/>
    <property type="match status" value="1"/>
</dbReference>
<reference evidence="2" key="1">
    <citation type="journal article" date="2020" name="Nature">
        <title>Giant virus diversity and host interactions through global metagenomics.</title>
        <authorList>
            <person name="Schulz F."/>
            <person name="Roux S."/>
            <person name="Paez-Espino D."/>
            <person name="Jungbluth S."/>
            <person name="Walsh D.A."/>
            <person name="Denef V.J."/>
            <person name="McMahon K.D."/>
            <person name="Konstantinidis K.T."/>
            <person name="Eloe-Fadrosh E.A."/>
            <person name="Kyrpides N.C."/>
            <person name="Woyke T."/>
        </authorList>
    </citation>
    <scope>NUCLEOTIDE SEQUENCE</scope>
    <source>
        <strain evidence="2">GVMAG-M-3300009180-1</strain>
    </source>
</reference>
<dbReference type="PANTHER" id="PTHR22916">
    <property type="entry name" value="GLYCOSYLTRANSFERASE"/>
    <property type="match status" value="1"/>
</dbReference>
<protein>
    <recommendedName>
        <fullName evidence="1">Glycosyltransferase 2-like domain-containing protein</fullName>
    </recommendedName>
</protein>
<organism evidence="2">
    <name type="scientific">viral metagenome</name>
    <dbReference type="NCBI Taxonomy" id="1070528"/>
    <lineage>
        <taxon>unclassified sequences</taxon>
        <taxon>metagenomes</taxon>
        <taxon>organismal metagenomes</taxon>
    </lineage>
</organism>
<evidence type="ECO:0000313" key="2">
    <source>
        <dbReference type="EMBL" id="QHT35090.1"/>
    </source>
</evidence>
<dbReference type="AlphaFoldDB" id="A0A6C0F4U1"/>
<dbReference type="CDD" id="cd00761">
    <property type="entry name" value="Glyco_tranf_GTA_type"/>
    <property type="match status" value="1"/>
</dbReference>
<evidence type="ECO:0000259" key="1">
    <source>
        <dbReference type="Pfam" id="PF00535"/>
    </source>
</evidence>
<dbReference type="InterPro" id="IPR001173">
    <property type="entry name" value="Glyco_trans_2-like"/>
</dbReference>
<accession>A0A6C0F4U1</accession>
<proteinExistence type="predicted"/>
<feature type="domain" description="Glycosyltransferase 2-like" evidence="1">
    <location>
        <begin position="5"/>
        <end position="146"/>
    </location>
</feature>
<dbReference type="Pfam" id="PF00535">
    <property type="entry name" value="Glycos_transf_2"/>
    <property type="match status" value="1"/>
</dbReference>
<dbReference type="EMBL" id="MN739012">
    <property type="protein sequence ID" value="QHT35090.1"/>
    <property type="molecule type" value="Genomic_DNA"/>
</dbReference>
<sequence length="238" mass="27735">MDKVTVIIPTYNRFMYLLNTIDSIKKQSYPNVEIIVINDCSTQEEYYQHDFGSSVKIIHLPENTKRKFGFASAGHVRNEGIRNATGKYIAFCDDDDTWFPDKLVNQVNAMVRTGCKMSCTEGIIGEGVYNSNKQYRKYNSEHYFNILKDIYRRNYNDALKNGFPEIWDLKFVSIHNCIICSSVIMEKELLYRINGMLCVPNGQEDYNCWLMALQYTNCVYVNEVCFYYDAGHGYGQNY</sequence>
<dbReference type="InterPro" id="IPR029044">
    <property type="entry name" value="Nucleotide-diphossugar_trans"/>
</dbReference>
<name>A0A6C0F4U1_9ZZZZ</name>